<evidence type="ECO:0000313" key="3">
    <source>
        <dbReference type="Proteomes" id="UP001501442"/>
    </source>
</evidence>
<name>A0ABP8U662_9ACTN</name>
<organism evidence="2 3">
    <name type="scientific">Actinoallomurus vinaceus</name>
    <dbReference type="NCBI Taxonomy" id="1080074"/>
    <lineage>
        <taxon>Bacteria</taxon>
        <taxon>Bacillati</taxon>
        <taxon>Actinomycetota</taxon>
        <taxon>Actinomycetes</taxon>
        <taxon>Streptosporangiales</taxon>
        <taxon>Thermomonosporaceae</taxon>
        <taxon>Actinoallomurus</taxon>
    </lineage>
</organism>
<dbReference type="EMBL" id="BAABHK010000002">
    <property type="protein sequence ID" value="GAA4622699.1"/>
    <property type="molecule type" value="Genomic_DNA"/>
</dbReference>
<proteinExistence type="predicted"/>
<gene>
    <name evidence="2" type="ORF">GCM10023196_015950</name>
</gene>
<comment type="caution">
    <text evidence="2">The sequence shown here is derived from an EMBL/GenBank/DDBJ whole genome shotgun (WGS) entry which is preliminary data.</text>
</comment>
<evidence type="ECO:0000313" key="2">
    <source>
        <dbReference type="EMBL" id="GAA4622699.1"/>
    </source>
</evidence>
<dbReference type="Proteomes" id="UP001501442">
    <property type="component" value="Unassembled WGS sequence"/>
</dbReference>
<protein>
    <submittedName>
        <fullName evidence="2">Uncharacterized protein</fullName>
    </submittedName>
</protein>
<keyword evidence="3" id="KW-1185">Reference proteome</keyword>
<accession>A0ABP8U662</accession>
<evidence type="ECO:0000256" key="1">
    <source>
        <dbReference type="SAM" id="MobiDB-lite"/>
    </source>
</evidence>
<feature type="compositionally biased region" description="Polar residues" evidence="1">
    <location>
        <begin position="111"/>
        <end position="122"/>
    </location>
</feature>
<reference evidence="3" key="1">
    <citation type="journal article" date="2019" name="Int. J. Syst. Evol. Microbiol.">
        <title>The Global Catalogue of Microorganisms (GCM) 10K type strain sequencing project: providing services to taxonomists for standard genome sequencing and annotation.</title>
        <authorList>
            <consortium name="The Broad Institute Genomics Platform"/>
            <consortium name="The Broad Institute Genome Sequencing Center for Infectious Disease"/>
            <person name="Wu L."/>
            <person name="Ma J."/>
        </authorList>
    </citation>
    <scope>NUCLEOTIDE SEQUENCE [LARGE SCALE GENOMIC DNA]</scope>
    <source>
        <strain evidence="3">JCM 17939</strain>
    </source>
</reference>
<feature type="region of interest" description="Disordered" evidence="1">
    <location>
        <begin position="102"/>
        <end position="122"/>
    </location>
</feature>
<sequence>MNANVPSLSKCQTAFATLDRSEGTQAGLPWYWVNAVTWDTRYVAGKSSETAGEDRGSVLVSLGSGEGTGESSPAEPVEDGVGAETDAVEGAAVGRAVAATGVRDVPPHAASTRQPTVTPTQGHFMTQRLHQDGARHHHHLA</sequence>
<feature type="region of interest" description="Disordered" evidence="1">
    <location>
        <begin position="47"/>
        <end position="80"/>
    </location>
</feature>